<dbReference type="AlphaFoldDB" id="A0A5E7UGF4"/>
<evidence type="ECO:0000313" key="2">
    <source>
        <dbReference type="Proteomes" id="UP000325565"/>
    </source>
</evidence>
<gene>
    <name evidence="1" type="ORF">PS922_04715</name>
</gene>
<dbReference type="EMBL" id="CABVJB010000008">
    <property type="protein sequence ID" value="VVQ10557.1"/>
    <property type="molecule type" value="Genomic_DNA"/>
</dbReference>
<sequence length="424" mass="46598">MNIILLGISASVLLCALAFAAYRLGQRRHTASIVQTIKLSPAILPKLEESGCELALVDENGAVVIQSSEIRSIPAHAHRLDASDSSLYRVRHLASDLFKGVTGIPNKTVELVFKQDIQQGLADGTYTLMKTKSGEVLADAVDSSGTIVGKGRVLQGGKVRQLASGAFQLVSIAVAQSHLADIERSLGSIKSSVAELLSRQENEDKARISGAIDYFQEIAEHMKQLRTPDELSQQKCNAIEGVIRDFYTWRNKLNEDLSTLIDQIANLKDQDSFGTGSTYNALKEQVEKVKPLLRRRDLLLQIASAANFITAYLDPTQTQFSRAQLDDGAWVRLVEEFKAMSVKKSAEHLSSALFNSNEILSLRKAQIQGLASEHSALAIEQQKGYEQVMRNLNQNVHKLMGIDGNIRIAITFDDQGEIRDSAII</sequence>
<accession>A0A5E7UGF4</accession>
<reference evidence="1 2" key="1">
    <citation type="submission" date="2019-09" db="EMBL/GenBank/DDBJ databases">
        <authorList>
            <person name="Chandra G."/>
            <person name="Truman W A."/>
        </authorList>
    </citation>
    <scope>NUCLEOTIDE SEQUENCE [LARGE SCALE GENOMIC DNA]</scope>
    <source>
        <strain evidence="1">PS922</strain>
    </source>
</reference>
<proteinExistence type="predicted"/>
<dbReference type="Proteomes" id="UP000325565">
    <property type="component" value="Unassembled WGS sequence"/>
</dbReference>
<name>A0A5E7UGF4_PSEFL</name>
<evidence type="ECO:0000313" key="1">
    <source>
        <dbReference type="EMBL" id="VVQ10557.1"/>
    </source>
</evidence>
<protein>
    <submittedName>
        <fullName evidence="1">Uncharacterized protein</fullName>
    </submittedName>
</protein>
<dbReference type="RefSeq" id="WP_154863496.1">
    <property type="nucleotide sequence ID" value="NZ_CABVJB010000008.1"/>
</dbReference>
<organism evidence="1 2">
    <name type="scientific">Pseudomonas fluorescens</name>
    <dbReference type="NCBI Taxonomy" id="294"/>
    <lineage>
        <taxon>Bacteria</taxon>
        <taxon>Pseudomonadati</taxon>
        <taxon>Pseudomonadota</taxon>
        <taxon>Gammaproteobacteria</taxon>
        <taxon>Pseudomonadales</taxon>
        <taxon>Pseudomonadaceae</taxon>
        <taxon>Pseudomonas</taxon>
    </lineage>
</organism>